<keyword evidence="3" id="KW-1185">Reference proteome</keyword>
<proteinExistence type="predicted"/>
<keyword evidence="1" id="KW-0732">Signal</keyword>
<dbReference type="InterPro" id="IPR007541">
    <property type="entry name" value="Uncharacterised_BSP"/>
</dbReference>
<sequence length="230" mass="26088">MALYYFFLCTLFALSLSFCGTSAVNYKVTNDAANIPGGIRFTNEIGIPYTKQIMRSINNYVWTTILEQSDPADRKPVPTMSIYIVEFKGAEGITWGDNINISSVYLEGYQGDVKWEFTSLLHHEITHVFQWNGEGQAPVGLIEGVADYTILKANYFPPGFAEPGSGDRWDQGYDFTARFLEYCDGIVPGFVAKLNKMMRFSFDVKYFEDLTGKPVDQLWQEYKAQYGNVV</sequence>
<dbReference type="AlphaFoldDB" id="A0AA35ZDU0"/>
<evidence type="ECO:0000313" key="2">
    <source>
        <dbReference type="EMBL" id="CAI9290314.1"/>
    </source>
</evidence>
<dbReference type="Proteomes" id="UP001177003">
    <property type="component" value="Chromosome 6"/>
</dbReference>
<evidence type="ECO:0000256" key="1">
    <source>
        <dbReference type="SAM" id="SignalP"/>
    </source>
</evidence>
<protein>
    <recommendedName>
        <fullName evidence="4">Basic secretory protease</fullName>
    </recommendedName>
</protein>
<dbReference type="PANTHER" id="PTHR33321:SF15">
    <property type="entry name" value="PLANT BASIC SECRETORY PROTEIN (BSP) FAMILY PROTEIN"/>
    <property type="match status" value="1"/>
</dbReference>
<accession>A0AA35ZDU0</accession>
<evidence type="ECO:0008006" key="4">
    <source>
        <dbReference type="Google" id="ProtNLM"/>
    </source>
</evidence>
<dbReference type="PANTHER" id="PTHR33321">
    <property type="match status" value="1"/>
</dbReference>
<evidence type="ECO:0000313" key="3">
    <source>
        <dbReference type="Proteomes" id="UP001177003"/>
    </source>
</evidence>
<reference evidence="2" key="1">
    <citation type="submission" date="2023-04" db="EMBL/GenBank/DDBJ databases">
        <authorList>
            <person name="Vijverberg K."/>
            <person name="Xiong W."/>
            <person name="Schranz E."/>
        </authorList>
    </citation>
    <scope>NUCLEOTIDE SEQUENCE</scope>
</reference>
<name>A0AA35ZDU0_LACSI</name>
<dbReference type="Pfam" id="PF04450">
    <property type="entry name" value="BSP"/>
    <property type="match status" value="1"/>
</dbReference>
<dbReference type="EMBL" id="OX465082">
    <property type="protein sequence ID" value="CAI9290314.1"/>
    <property type="molecule type" value="Genomic_DNA"/>
</dbReference>
<gene>
    <name evidence="2" type="ORF">LSALG_LOCUS29511</name>
</gene>
<organism evidence="2 3">
    <name type="scientific">Lactuca saligna</name>
    <name type="common">Willowleaf lettuce</name>
    <dbReference type="NCBI Taxonomy" id="75948"/>
    <lineage>
        <taxon>Eukaryota</taxon>
        <taxon>Viridiplantae</taxon>
        <taxon>Streptophyta</taxon>
        <taxon>Embryophyta</taxon>
        <taxon>Tracheophyta</taxon>
        <taxon>Spermatophyta</taxon>
        <taxon>Magnoliopsida</taxon>
        <taxon>eudicotyledons</taxon>
        <taxon>Gunneridae</taxon>
        <taxon>Pentapetalae</taxon>
        <taxon>asterids</taxon>
        <taxon>campanulids</taxon>
        <taxon>Asterales</taxon>
        <taxon>Asteraceae</taxon>
        <taxon>Cichorioideae</taxon>
        <taxon>Cichorieae</taxon>
        <taxon>Lactucinae</taxon>
        <taxon>Lactuca</taxon>
    </lineage>
</organism>
<feature type="chain" id="PRO_5041467648" description="Basic secretory protease" evidence="1">
    <location>
        <begin position="24"/>
        <end position="230"/>
    </location>
</feature>
<feature type="signal peptide" evidence="1">
    <location>
        <begin position="1"/>
        <end position="23"/>
    </location>
</feature>